<dbReference type="EMBL" id="CP096983">
    <property type="protein sequence ID" value="URZ11008.1"/>
    <property type="molecule type" value="Genomic_DNA"/>
</dbReference>
<gene>
    <name evidence="1" type="ORF">CROST_017240</name>
</gene>
<dbReference type="AlphaFoldDB" id="A0A1S8LRK9"/>
<name>A0A1S8LRK9_9CLOT</name>
<dbReference type="STRING" id="84029.CROST_41890"/>
<keyword evidence="2" id="KW-1185">Reference proteome</keyword>
<accession>A0A1S8LRK9</accession>
<dbReference type="Proteomes" id="UP000190951">
    <property type="component" value="Chromosome"/>
</dbReference>
<dbReference type="KEGG" id="crw:CROST_017240"/>
<protein>
    <submittedName>
        <fullName evidence="1">Uncharacterized protein</fullName>
    </submittedName>
</protein>
<dbReference type="RefSeq" id="WP_242950901.1">
    <property type="nucleotide sequence ID" value="NZ_CP096983.1"/>
</dbReference>
<organism evidence="1 2">
    <name type="scientific">Clostridium felsineum</name>
    <dbReference type="NCBI Taxonomy" id="36839"/>
    <lineage>
        <taxon>Bacteria</taxon>
        <taxon>Bacillati</taxon>
        <taxon>Bacillota</taxon>
        <taxon>Clostridia</taxon>
        <taxon>Eubacteriales</taxon>
        <taxon>Clostridiaceae</taxon>
        <taxon>Clostridium</taxon>
    </lineage>
</organism>
<sequence length="399" mass="44774">MADKIKMEYMIMDSMTSEFRKMGGNLDNITKDLNKILVSLELSYISAASLIMCQNITDSLKLGKQITNNIYKLSIKLNDAKVALANSDKDLAAAMGLTCGTLYRGNDDEDLNKELKEADDFLKKMNKEEEMEKKAWYNQPAKEDIFDKFVDWLTGDKPGTKTQGEEVIDAQYTEMAFSNENFAAELQSEFETGARGLASMDRINEVMENSEEMPVVNVGKNQGISNKSDILKNSGLSKMKVDEILATPKGSRPDPLTYLNKDYIEQHLKQFENGASYIMPKSDYDFYYRGVPEISRPDGTMFFAPKDYMDSILKDANGDISVIENRLGYPNGSLANGDFSIVNINNPQNYNMHIPSGNEHGANSEWIPGGYTSGGIPEVILEHVPNDVKNIKKVFLERK</sequence>
<proteinExistence type="predicted"/>
<evidence type="ECO:0000313" key="1">
    <source>
        <dbReference type="EMBL" id="URZ11008.1"/>
    </source>
</evidence>
<evidence type="ECO:0000313" key="2">
    <source>
        <dbReference type="Proteomes" id="UP000190951"/>
    </source>
</evidence>
<reference evidence="1 2" key="1">
    <citation type="submission" date="2022-04" db="EMBL/GenBank/DDBJ databases">
        <title>Genome sequence of C. roseum typestrain.</title>
        <authorList>
            <person name="Poehlein A."/>
            <person name="Schoch T."/>
            <person name="Duerre P."/>
            <person name="Daniel R."/>
        </authorList>
    </citation>
    <scope>NUCLEOTIDE SEQUENCE [LARGE SCALE GENOMIC DNA]</scope>
    <source>
        <strain evidence="1 2">DSM 7320</strain>
    </source>
</reference>